<dbReference type="SMART" id="SM00327">
    <property type="entry name" value="VWA"/>
    <property type="match status" value="1"/>
</dbReference>
<sequence>MDRSAGGRGGAFGMFGAAIDPSVVPEWMNGGGTSQDAFAEVPTNGRMLDLVFLIDATGSMGSYINSATRNIESICDNIVQSELLSGPGALRLGLIAYRDHPPQDHVYITRNFGFTSDVQLMKENLNSLFAAGGGDGPEASTAALKAACDLDWRADAAKMAILVTDAPPHGIGEYGDGFPNGSPDGHDPLVLARSMSSRGIPLFVVACEPALSGYQHAVDFYRGLVEITGGLLVPLTTASLLSHVVIAAAGEVMDMERLHKEVGDAVLDRMRSLSLSMGDEGQSTQLMDQVAQELHEKLLLRNESTKQLIVENIYRESEESEHNIRIWSQAPDLFTARPHIRKVIGSRLSQKFLESRRPNYSGVLRVDAAPKPKAPEVRQIISDFRPFEAQPGMRFQGTSDANYTQLAGGYRHAEVQDMDDDDDAFVASDQPIDNTPVDTEVRVTGDDGQLLAYRQDQISLAQARRLAMQSVSRAHSD</sequence>
<evidence type="ECO:0000256" key="2">
    <source>
        <dbReference type="ARBA" id="ARBA00022525"/>
    </source>
</evidence>
<dbReference type="Proteomes" id="UP001217754">
    <property type="component" value="Chromosome 2"/>
</dbReference>
<comment type="subcellular location">
    <subcellularLocation>
        <location evidence="1">Secreted</location>
    </subcellularLocation>
</comment>
<evidence type="ECO:0000256" key="3">
    <source>
        <dbReference type="ARBA" id="ARBA00022729"/>
    </source>
</evidence>
<dbReference type="Pfam" id="PF25106">
    <property type="entry name" value="VWA_4"/>
    <property type="match status" value="1"/>
</dbReference>
<proteinExistence type="predicted"/>
<dbReference type="PANTHER" id="PTHR47763">
    <property type="entry name" value="ALPHA-PROTEIN KINASE VWKA"/>
    <property type="match status" value="1"/>
</dbReference>
<keyword evidence="6" id="KW-1185">Reference proteome</keyword>
<dbReference type="GeneID" id="85225129"/>
<evidence type="ECO:0000259" key="4">
    <source>
        <dbReference type="PROSITE" id="PS50234"/>
    </source>
</evidence>
<dbReference type="GO" id="GO:0004674">
    <property type="term" value="F:protein serine/threonine kinase activity"/>
    <property type="evidence" value="ECO:0007669"/>
    <property type="project" value="TreeGrafter"/>
</dbReference>
<protein>
    <recommendedName>
        <fullName evidence="4">VWFA domain-containing protein</fullName>
    </recommendedName>
</protein>
<dbReference type="RefSeq" id="XP_060121421.1">
    <property type="nucleotide sequence ID" value="XM_060265438.1"/>
</dbReference>
<dbReference type="EMBL" id="CP119959">
    <property type="protein sequence ID" value="WFD38524.1"/>
    <property type="molecule type" value="Genomic_DNA"/>
</dbReference>
<evidence type="ECO:0000313" key="6">
    <source>
        <dbReference type="Proteomes" id="UP001217754"/>
    </source>
</evidence>
<dbReference type="InterPro" id="IPR052969">
    <property type="entry name" value="Thr-specific_kinase-like"/>
</dbReference>
<keyword evidence="2" id="KW-0964">Secreted</keyword>
<keyword evidence="3" id="KW-0732">Signal</keyword>
<dbReference type="PROSITE" id="PS50234">
    <property type="entry name" value="VWFA"/>
    <property type="match status" value="1"/>
</dbReference>
<accession>A0AAF0F1V5</accession>
<dbReference type="InterPro" id="IPR036465">
    <property type="entry name" value="vWFA_dom_sf"/>
</dbReference>
<evidence type="ECO:0000313" key="5">
    <source>
        <dbReference type="EMBL" id="WFD38524.1"/>
    </source>
</evidence>
<dbReference type="AlphaFoldDB" id="A0AAF0F1V5"/>
<dbReference type="InterPro" id="IPR056861">
    <property type="entry name" value="HMCN1-like_VWA"/>
</dbReference>
<name>A0AAF0F1V5_9BASI</name>
<organism evidence="5 6">
    <name type="scientific">Malassezia japonica</name>
    <dbReference type="NCBI Taxonomy" id="223818"/>
    <lineage>
        <taxon>Eukaryota</taxon>
        <taxon>Fungi</taxon>
        <taxon>Dikarya</taxon>
        <taxon>Basidiomycota</taxon>
        <taxon>Ustilaginomycotina</taxon>
        <taxon>Malasseziomycetes</taxon>
        <taxon>Malasseziales</taxon>
        <taxon>Malasseziaceae</taxon>
        <taxon>Malassezia</taxon>
    </lineage>
</organism>
<feature type="domain" description="VWFA" evidence="4">
    <location>
        <begin position="49"/>
        <end position="262"/>
    </location>
</feature>
<dbReference type="Gene3D" id="3.40.50.410">
    <property type="entry name" value="von Willebrand factor, type A domain"/>
    <property type="match status" value="1"/>
</dbReference>
<evidence type="ECO:0000256" key="1">
    <source>
        <dbReference type="ARBA" id="ARBA00004613"/>
    </source>
</evidence>
<dbReference type="InterPro" id="IPR002035">
    <property type="entry name" value="VWF_A"/>
</dbReference>
<dbReference type="PANTHER" id="PTHR47763:SF1">
    <property type="entry name" value="DUF659 DOMAIN-CONTAINING PROTEIN"/>
    <property type="match status" value="1"/>
</dbReference>
<dbReference type="SUPFAM" id="SSF53300">
    <property type="entry name" value="vWA-like"/>
    <property type="match status" value="1"/>
</dbReference>
<gene>
    <name evidence="5" type="ORF">MJAP1_001480</name>
</gene>
<reference evidence="5" key="1">
    <citation type="submission" date="2023-03" db="EMBL/GenBank/DDBJ databases">
        <title>Mating type loci evolution in Malassezia.</title>
        <authorList>
            <person name="Coelho M.A."/>
        </authorList>
    </citation>
    <scope>NUCLEOTIDE SEQUENCE</scope>
    <source>
        <strain evidence="5">CBS 9431</strain>
    </source>
</reference>
<dbReference type="GO" id="GO:0005737">
    <property type="term" value="C:cytoplasm"/>
    <property type="evidence" value="ECO:0007669"/>
    <property type="project" value="TreeGrafter"/>
</dbReference>